<reference evidence="8 9" key="1">
    <citation type="submission" date="2019-10" db="EMBL/GenBank/DDBJ databases">
        <authorList>
            <person name="Palmer J.M."/>
        </authorList>
    </citation>
    <scope>NUCLEOTIDE SEQUENCE [LARGE SCALE GENOMIC DNA]</scope>
    <source>
        <strain evidence="8 9">TWF696</strain>
    </source>
</reference>
<dbReference type="GO" id="GO:0005739">
    <property type="term" value="C:mitochondrion"/>
    <property type="evidence" value="ECO:0007669"/>
    <property type="project" value="UniProtKB-SubCell"/>
</dbReference>
<dbReference type="InterPro" id="IPR040153">
    <property type="entry name" value="Rcf2"/>
</dbReference>
<evidence type="ECO:0000313" key="9">
    <source>
        <dbReference type="Proteomes" id="UP001375240"/>
    </source>
</evidence>
<evidence type="ECO:0000256" key="2">
    <source>
        <dbReference type="ARBA" id="ARBA00022692"/>
    </source>
</evidence>
<accession>A0AAV9TXQ8</accession>
<sequence length="237" mass="26719">MKILTQEEIDEHYAATVRGGVKGGLAGLGIGLASAFVLQRRSAFFRSLTLPLKAFFVTSSATFALIVTAENASRNYEVNRYHSSSYKDESARLLAENREHMSGKEKALEWGREHRYQIVGASWAASMAGSLALVYRDKYLTRAQKLVQARVYAQGLTLLVLLASAAFEISDARSGKRRDVVMVPDPADPTGKRMIERKVHHEQYAGQDLWMDMVRTEEERMKKRKEEETSKTLQESK</sequence>
<evidence type="ECO:0000259" key="7">
    <source>
        <dbReference type="PROSITE" id="PS51503"/>
    </source>
</evidence>
<dbReference type="Pfam" id="PF04588">
    <property type="entry name" value="HIG_1_N"/>
    <property type="match status" value="1"/>
</dbReference>
<evidence type="ECO:0000313" key="8">
    <source>
        <dbReference type="EMBL" id="KAK6330507.1"/>
    </source>
</evidence>
<feature type="region of interest" description="Disordered" evidence="5">
    <location>
        <begin position="218"/>
        <end position="237"/>
    </location>
</feature>
<feature type="domain" description="HIG1" evidence="7">
    <location>
        <begin position="88"/>
        <end position="179"/>
    </location>
</feature>
<evidence type="ECO:0000256" key="4">
    <source>
        <dbReference type="ARBA" id="ARBA00023136"/>
    </source>
</evidence>
<keyword evidence="4 6" id="KW-0472">Membrane</keyword>
<comment type="caution">
    <text evidence="8">The sequence shown here is derived from an EMBL/GenBank/DDBJ whole genome shotgun (WGS) entry which is preliminary data.</text>
</comment>
<dbReference type="EMBL" id="JAVHNQ010000017">
    <property type="protein sequence ID" value="KAK6330507.1"/>
    <property type="molecule type" value="Genomic_DNA"/>
</dbReference>
<feature type="transmembrane region" description="Helical" evidence="6">
    <location>
        <begin position="50"/>
        <end position="69"/>
    </location>
</feature>
<protein>
    <recommendedName>
        <fullName evidence="7">HIG1 domain-containing protein</fullName>
    </recommendedName>
</protein>
<evidence type="ECO:0000256" key="3">
    <source>
        <dbReference type="ARBA" id="ARBA00022989"/>
    </source>
</evidence>
<dbReference type="AlphaFoldDB" id="A0AAV9TXQ8"/>
<feature type="transmembrane region" description="Helical" evidence="6">
    <location>
        <begin position="20"/>
        <end position="38"/>
    </location>
</feature>
<evidence type="ECO:0000256" key="5">
    <source>
        <dbReference type="SAM" id="MobiDB-lite"/>
    </source>
</evidence>
<gene>
    <name evidence="8" type="ORF">TWF696_003396</name>
</gene>
<name>A0AAV9TXQ8_9PEZI</name>
<dbReference type="GO" id="GO:0033617">
    <property type="term" value="P:mitochondrial respiratory chain complex IV assembly"/>
    <property type="evidence" value="ECO:0007669"/>
    <property type="project" value="TreeGrafter"/>
</dbReference>
<evidence type="ECO:0000256" key="1">
    <source>
        <dbReference type="ARBA" id="ARBA00004173"/>
    </source>
</evidence>
<proteinExistence type="predicted"/>
<dbReference type="PANTHER" id="PTHR28018">
    <property type="entry name" value="RESPIRATORY SUPERCOMPLEX FACTOR 2, MITOCHONDRIAL"/>
    <property type="match status" value="1"/>
</dbReference>
<keyword evidence="2 6" id="KW-0812">Transmembrane</keyword>
<comment type="subcellular location">
    <subcellularLocation>
        <location evidence="1">Mitochondrion</location>
    </subcellularLocation>
</comment>
<dbReference type="Proteomes" id="UP001375240">
    <property type="component" value="Unassembled WGS sequence"/>
</dbReference>
<evidence type="ECO:0000256" key="6">
    <source>
        <dbReference type="SAM" id="Phobius"/>
    </source>
</evidence>
<dbReference type="PROSITE" id="PS51503">
    <property type="entry name" value="HIG1"/>
    <property type="match status" value="1"/>
</dbReference>
<keyword evidence="9" id="KW-1185">Reference proteome</keyword>
<organism evidence="8 9">
    <name type="scientific">Orbilia brochopaga</name>
    <dbReference type="NCBI Taxonomy" id="3140254"/>
    <lineage>
        <taxon>Eukaryota</taxon>
        <taxon>Fungi</taxon>
        <taxon>Dikarya</taxon>
        <taxon>Ascomycota</taxon>
        <taxon>Pezizomycotina</taxon>
        <taxon>Orbiliomycetes</taxon>
        <taxon>Orbiliales</taxon>
        <taxon>Orbiliaceae</taxon>
        <taxon>Orbilia</taxon>
    </lineage>
</organism>
<dbReference type="InterPro" id="IPR007667">
    <property type="entry name" value="Hypoxia_induced_domain"/>
</dbReference>
<keyword evidence="3 6" id="KW-1133">Transmembrane helix</keyword>
<feature type="transmembrane region" description="Helical" evidence="6">
    <location>
        <begin position="116"/>
        <end position="135"/>
    </location>
</feature>
<dbReference type="PANTHER" id="PTHR28018:SF3">
    <property type="entry name" value="RESPIRATORY SUPERCOMPLEX FACTOR 2, MITOCHONDRIAL"/>
    <property type="match status" value="1"/>
</dbReference>